<evidence type="ECO:0000313" key="4">
    <source>
        <dbReference type="Proteomes" id="UP000682892"/>
    </source>
</evidence>
<dbReference type="AlphaFoldDB" id="A0A1S4FA35"/>
<sequence>MNAMQISFLVIAVMAVGAFAVPFDFFQVSGFDESNNQQNFEDAPSSVDQSRDAPVEPERDIRIEFEPDQQEEVRRGAAIEEVLNRDDAAQNSAHEDSSSSAVMSISQRRIAVDSVH</sequence>
<organism evidence="3 4">
    <name type="scientific">Aedes aegypti</name>
    <name type="common">Yellowfever mosquito</name>
    <name type="synonym">Culex aegypti</name>
    <dbReference type="NCBI Taxonomy" id="7159"/>
    <lineage>
        <taxon>Eukaryota</taxon>
        <taxon>Metazoa</taxon>
        <taxon>Ecdysozoa</taxon>
        <taxon>Arthropoda</taxon>
        <taxon>Hexapoda</taxon>
        <taxon>Insecta</taxon>
        <taxon>Pterygota</taxon>
        <taxon>Neoptera</taxon>
        <taxon>Endopterygota</taxon>
        <taxon>Diptera</taxon>
        <taxon>Nematocera</taxon>
        <taxon>Culicoidea</taxon>
        <taxon>Culicidae</taxon>
        <taxon>Culicinae</taxon>
        <taxon>Aedini</taxon>
        <taxon>Aedes</taxon>
        <taxon>Stegomyia</taxon>
    </lineage>
</organism>
<accession>A0A1S4FA35</accession>
<keyword evidence="2" id="KW-0732">Signal</keyword>
<feature type="chain" id="PRO_5036498427" evidence="2">
    <location>
        <begin position="21"/>
        <end position="116"/>
    </location>
</feature>
<reference evidence="3" key="3">
    <citation type="submission" date="2012-09" db="EMBL/GenBank/DDBJ databases">
        <authorList>
            <consortium name="VectorBase"/>
        </authorList>
    </citation>
    <scope>NUCLEOTIDE SEQUENCE</scope>
    <source>
        <strain evidence="3">Liverpool</strain>
    </source>
</reference>
<reference evidence="3" key="1">
    <citation type="submission" date="2005-10" db="EMBL/GenBank/DDBJ databases">
        <authorList>
            <person name="Loftus B.J."/>
            <person name="Nene V.M."/>
            <person name="Hannick L.I."/>
            <person name="Bidwell S."/>
            <person name="Haas B."/>
            <person name="Amedeo P."/>
            <person name="Orvis J."/>
            <person name="Wortman J.R."/>
            <person name="White O.R."/>
            <person name="Salzberg S."/>
            <person name="Shumway M."/>
            <person name="Koo H."/>
            <person name="Zhao Y."/>
            <person name="Holmes M."/>
            <person name="Miller J."/>
            <person name="Schatz M."/>
            <person name="Pop M."/>
            <person name="Pai G."/>
            <person name="Utterback T."/>
            <person name="Rogers Y.-H."/>
            <person name="Kravitz S."/>
            <person name="Fraser C.M."/>
        </authorList>
    </citation>
    <scope>NUCLEOTIDE SEQUENCE</scope>
    <source>
        <strain evidence="3">Liverpool</strain>
    </source>
</reference>
<gene>
    <name evidence="3" type="ORF">AaeL_AAEL005192</name>
</gene>
<evidence type="ECO:0000256" key="2">
    <source>
        <dbReference type="SAM" id="SignalP"/>
    </source>
</evidence>
<name>A0A1S4FA35_AEDAE</name>
<feature type="signal peptide" evidence="2">
    <location>
        <begin position="1"/>
        <end position="20"/>
    </location>
</feature>
<feature type="compositionally biased region" description="Basic and acidic residues" evidence="1">
    <location>
        <begin position="49"/>
        <end position="97"/>
    </location>
</feature>
<feature type="compositionally biased region" description="Polar residues" evidence="1">
    <location>
        <begin position="98"/>
        <end position="107"/>
    </location>
</feature>
<reference evidence="3" key="2">
    <citation type="journal article" date="2007" name="Science">
        <title>Genome sequence of Aedes aegypti, a major arbovirus vector.</title>
        <authorList>
            <person name="Nene V."/>
            <person name="Wortman J.R."/>
            <person name="Lawson D."/>
            <person name="Haas B."/>
            <person name="Kodira C."/>
            <person name="Tu Z.J."/>
            <person name="Loftus B."/>
            <person name="Xi Z."/>
            <person name="Megy K."/>
            <person name="Grabherr M."/>
            <person name="Ren Q."/>
            <person name="Zdobnov E.M."/>
            <person name="Lobo N.F."/>
            <person name="Campbell K.S."/>
            <person name="Brown S.E."/>
            <person name="Bonaldo M.F."/>
            <person name="Zhu J."/>
            <person name="Sinkins S.P."/>
            <person name="Hogenkamp D.G."/>
            <person name="Amedeo P."/>
            <person name="Arensburger P."/>
            <person name="Atkinson P.W."/>
            <person name="Bidwell S."/>
            <person name="Biedler J."/>
            <person name="Birney E."/>
            <person name="Bruggner R.V."/>
            <person name="Costas J."/>
            <person name="Coy M.R."/>
            <person name="Crabtree J."/>
            <person name="Crawford M."/>
            <person name="Debruyn B."/>
            <person name="Decaprio D."/>
            <person name="Eiglmeier K."/>
            <person name="Eisenstadt E."/>
            <person name="El-Dorry H."/>
            <person name="Gelbart W.M."/>
            <person name="Gomes S.L."/>
            <person name="Hammond M."/>
            <person name="Hannick L.I."/>
            <person name="Hogan J.R."/>
            <person name="Holmes M.H."/>
            <person name="Jaffe D."/>
            <person name="Johnston J.S."/>
            <person name="Kennedy R.C."/>
            <person name="Koo H."/>
            <person name="Kravitz S."/>
            <person name="Kriventseva E.V."/>
            <person name="Kulp D."/>
            <person name="Labutti K."/>
            <person name="Lee E."/>
            <person name="Li S."/>
            <person name="Lovin D.D."/>
            <person name="Mao C."/>
            <person name="Mauceli E."/>
            <person name="Menck C.F."/>
            <person name="Miller J.R."/>
            <person name="Montgomery P."/>
            <person name="Mori A."/>
            <person name="Nascimento A.L."/>
            <person name="Naveira H.F."/>
            <person name="Nusbaum C."/>
            <person name="O'leary S."/>
            <person name="Orvis J."/>
            <person name="Pertea M."/>
            <person name="Quesneville H."/>
            <person name="Reidenbach K.R."/>
            <person name="Rogers Y.H."/>
            <person name="Roth C.W."/>
            <person name="Schneider J.R."/>
            <person name="Schatz M."/>
            <person name="Shumway M."/>
            <person name="Stanke M."/>
            <person name="Stinson E.O."/>
            <person name="Tubio J.M."/>
            <person name="Vanzee J.P."/>
            <person name="Verjovski-Almeida S."/>
            <person name="Werner D."/>
            <person name="White O."/>
            <person name="Wyder S."/>
            <person name="Zeng Q."/>
            <person name="Zhao Q."/>
            <person name="Zhao Y."/>
            <person name="Hill C.A."/>
            <person name="Raikhel A.S."/>
            <person name="Soares M.B."/>
            <person name="Knudson D.L."/>
            <person name="Lee N.H."/>
            <person name="Galagan J."/>
            <person name="Salzberg S.L."/>
            <person name="Paulsen I.T."/>
            <person name="Dimopoulos G."/>
            <person name="Collins F.H."/>
            <person name="Birren B."/>
            <person name="Fraser-Liggett C.M."/>
            <person name="Severson D.W."/>
        </authorList>
    </citation>
    <scope>NUCLEOTIDE SEQUENCE [LARGE SCALE GENOMIC DNA]</scope>
    <source>
        <strain evidence="3">Liverpool</strain>
    </source>
</reference>
<dbReference type="EMBL" id="CH477330">
    <property type="protein sequence ID" value="EAT43349.1"/>
    <property type="molecule type" value="Genomic_DNA"/>
</dbReference>
<protein>
    <submittedName>
        <fullName evidence="3">AAEL005192-PA</fullName>
    </submittedName>
</protein>
<dbReference type="OrthoDB" id="7766989at2759"/>
<evidence type="ECO:0000256" key="1">
    <source>
        <dbReference type="SAM" id="MobiDB-lite"/>
    </source>
</evidence>
<dbReference type="KEGG" id="aag:5566109"/>
<proteinExistence type="predicted"/>
<feature type="region of interest" description="Disordered" evidence="1">
    <location>
        <begin position="34"/>
        <end position="116"/>
    </location>
</feature>
<dbReference type="HOGENOM" id="CLU_2098815_0_0_1"/>
<dbReference type="Proteomes" id="UP000682892">
    <property type="component" value="Unassembled WGS sequence"/>
</dbReference>
<evidence type="ECO:0000313" key="3">
    <source>
        <dbReference type="EMBL" id="EAT43349.1"/>
    </source>
</evidence>